<dbReference type="RefSeq" id="WP_092219075.1">
    <property type="nucleotide sequence ID" value="NZ_FNJI01000002.1"/>
</dbReference>
<dbReference type="AlphaFoldDB" id="A0A1H0JSN9"/>
<dbReference type="InterPro" id="IPR050155">
    <property type="entry name" value="HAD-like_hydrolase_sf"/>
</dbReference>
<dbReference type="InterPro" id="IPR023198">
    <property type="entry name" value="PGP-like_dom2"/>
</dbReference>
<protein>
    <recommendedName>
        <fullName evidence="4">phosphoglycolate phosphatase</fullName>
        <ecNumber evidence="4">3.1.3.18</ecNumber>
    </recommendedName>
</protein>
<evidence type="ECO:0000313" key="5">
    <source>
        <dbReference type="EMBL" id="SDO46746.1"/>
    </source>
</evidence>
<dbReference type="Pfam" id="PF13419">
    <property type="entry name" value="HAD_2"/>
    <property type="match status" value="1"/>
</dbReference>
<dbReference type="InterPro" id="IPR041492">
    <property type="entry name" value="HAD_2"/>
</dbReference>
<accession>A0A1H0JSN9</accession>
<comment type="pathway">
    <text evidence="2">Organic acid metabolism; glycolate biosynthesis; glycolate from 2-phosphoglycolate: step 1/1.</text>
</comment>
<dbReference type="GO" id="GO:0005829">
    <property type="term" value="C:cytosol"/>
    <property type="evidence" value="ECO:0007669"/>
    <property type="project" value="TreeGrafter"/>
</dbReference>
<organism evidence="5 6">
    <name type="scientific">Desulforhopalus singaporensis</name>
    <dbReference type="NCBI Taxonomy" id="91360"/>
    <lineage>
        <taxon>Bacteria</taxon>
        <taxon>Pseudomonadati</taxon>
        <taxon>Thermodesulfobacteriota</taxon>
        <taxon>Desulfobulbia</taxon>
        <taxon>Desulfobulbales</taxon>
        <taxon>Desulfocapsaceae</taxon>
        <taxon>Desulforhopalus</taxon>
    </lineage>
</organism>
<dbReference type="SFLD" id="SFLDG01129">
    <property type="entry name" value="C1.5:_HAD__Beta-PGM__Phosphata"/>
    <property type="match status" value="1"/>
</dbReference>
<comment type="similarity">
    <text evidence="3">Belongs to the HAD-like hydrolase superfamily. CbbY/CbbZ/Gph/YieH family.</text>
</comment>
<keyword evidence="6" id="KW-1185">Reference proteome</keyword>
<dbReference type="InterPro" id="IPR036412">
    <property type="entry name" value="HAD-like_sf"/>
</dbReference>
<evidence type="ECO:0000256" key="1">
    <source>
        <dbReference type="ARBA" id="ARBA00000830"/>
    </source>
</evidence>
<dbReference type="Gene3D" id="3.40.50.1000">
    <property type="entry name" value="HAD superfamily/HAD-like"/>
    <property type="match status" value="1"/>
</dbReference>
<evidence type="ECO:0000256" key="3">
    <source>
        <dbReference type="ARBA" id="ARBA00006171"/>
    </source>
</evidence>
<reference evidence="5 6" key="1">
    <citation type="submission" date="2016-10" db="EMBL/GenBank/DDBJ databases">
        <authorList>
            <person name="de Groot N.N."/>
        </authorList>
    </citation>
    <scope>NUCLEOTIDE SEQUENCE [LARGE SCALE GENOMIC DNA]</scope>
    <source>
        <strain evidence="5 6">DSM 12130</strain>
    </source>
</reference>
<dbReference type="Proteomes" id="UP000199073">
    <property type="component" value="Unassembled WGS sequence"/>
</dbReference>
<dbReference type="Gene3D" id="1.10.150.240">
    <property type="entry name" value="Putative phosphatase, domain 2"/>
    <property type="match status" value="1"/>
</dbReference>
<evidence type="ECO:0000313" key="6">
    <source>
        <dbReference type="Proteomes" id="UP000199073"/>
    </source>
</evidence>
<dbReference type="NCBIfam" id="TIGR01549">
    <property type="entry name" value="HAD-SF-IA-v1"/>
    <property type="match status" value="1"/>
</dbReference>
<gene>
    <name evidence="5" type="ORF">SAMN05660330_00308</name>
</gene>
<sequence length="208" mass="24058">MLKLIVFDCDGVMFDSKQANIAYYNHLLDHFGLPKMDSGEEDYVHMSSVIEAITRIFSRHRSPNLDQVHEYRLQITYEPFLQHMKMEPDLVYFLERVWKKYRLAISTNRTNTMLPLLESHNLDHYFEKVVTAATAKRPKPAPDGLLEILDHFNCAPEEALFIGDSIVDQQHASACGVDLIAFKNSDLEARYHVDSFKEILQLPPFGRS</sequence>
<comment type="catalytic activity">
    <reaction evidence="1">
        <text>2-phosphoglycolate + H2O = glycolate + phosphate</text>
        <dbReference type="Rhea" id="RHEA:14369"/>
        <dbReference type="ChEBI" id="CHEBI:15377"/>
        <dbReference type="ChEBI" id="CHEBI:29805"/>
        <dbReference type="ChEBI" id="CHEBI:43474"/>
        <dbReference type="ChEBI" id="CHEBI:58033"/>
        <dbReference type="EC" id="3.1.3.18"/>
    </reaction>
</comment>
<dbReference type="InterPro" id="IPR023214">
    <property type="entry name" value="HAD_sf"/>
</dbReference>
<dbReference type="GO" id="GO:0006281">
    <property type="term" value="P:DNA repair"/>
    <property type="evidence" value="ECO:0007669"/>
    <property type="project" value="TreeGrafter"/>
</dbReference>
<dbReference type="NCBIfam" id="TIGR01509">
    <property type="entry name" value="HAD-SF-IA-v3"/>
    <property type="match status" value="1"/>
</dbReference>
<dbReference type="EC" id="3.1.3.18" evidence="4"/>
<dbReference type="PANTHER" id="PTHR43434:SF1">
    <property type="entry name" value="PHOSPHOGLYCOLATE PHOSPHATASE"/>
    <property type="match status" value="1"/>
</dbReference>
<dbReference type="STRING" id="91360.SAMN05660330_00308"/>
<name>A0A1H0JSN9_9BACT</name>
<dbReference type="OrthoDB" id="9793014at2"/>
<dbReference type="PANTHER" id="PTHR43434">
    <property type="entry name" value="PHOSPHOGLYCOLATE PHOSPHATASE"/>
    <property type="match status" value="1"/>
</dbReference>
<proteinExistence type="inferred from homology"/>
<dbReference type="InterPro" id="IPR006439">
    <property type="entry name" value="HAD-SF_hydro_IA"/>
</dbReference>
<evidence type="ECO:0000256" key="2">
    <source>
        <dbReference type="ARBA" id="ARBA00004818"/>
    </source>
</evidence>
<dbReference type="SFLD" id="SFLDS00003">
    <property type="entry name" value="Haloacid_Dehalogenase"/>
    <property type="match status" value="1"/>
</dbReference>
<dbReference type="EMBL" id="FNJI01000002">
    <property type="protein sequence ID" value="SDO46746.1"/>
    <property type="molecule type" value="Genomic_DNA"/>
</dbReference>
<evidence type="ECO:0000256" key="4">
    <source>
        <dbReference type="ARBA" id="ARBA00013078"/>
    </source>
</evidence>
<dbReference type="GO" id="GO:0008967">
    <property type="term" value="F:phosphoglycolate phosphatase activity"/>
    <property type="evidence" value="ECO:0007669"/>
    <property type="project" value="UniProtKB-EC"/>
</dbReference>
<dbReference type="SUPFAM" id="SSF56784">
    <property type="entry name" value="HAD-like"/>
    <property type="match status" value="1"/>
</dbReference>